<sequence>ISTSKDTHSKSGNKTTALKEIKCYSSNFCLVINVAKERRQKSKMLEDIG</sequence>
<comment type="caution">
    <text evidence="1">The sequence shown here is derived from an EMBL/GenBank/DDBJ whole genome shotgun (WGS) entry which is preliminary data.</text>
</comment>
<proteinExistence type="predicted"/>
<evidence type="ECO:0000313" key="1">
    <source>
        <dbReference type="EMBL" id="CAG8832214.1"/>
    </source>
</evidence>
<evidence type="ECO:0000313" key="2">
    <source>
        <dbReference type="Proteomes" id="UP000789920"/>
    </source>
</evidence>
<dbReference type="EMBL" id="CAJVQC010103145">
    <property type="protein sequence ID" value="CAG8832214.1"/>
    <property type="molecule type" value="Genomic_DNA"/>
</dbReference>
<organism evidence="1 2">
    <name type="scientific">Racocetra persica</name>
    <dbReference type="NCBI Taxonomy" id="160502"/>
    <lineage>
        <taxon>Eukaryota</taxon>
        <taxon>Fungi</taxon>
        <taxon>Fungi incertae sedis</taxon>
        <taxon>Mucoromycota</taxon>
        <taxon>Glomeromycotina</taxon>
        <taxon>Glomeromycetes</taxon>
        <taxon>Diversisporales</taxon>
        <taxon>Gigasporaceae</taxon>
        <taxon>Racocetra</taxon>
    </lineage>
</organism>
<dbReference type="Proteomes" id="UP000789920">
    <property type="component" value="Unassembled WGS sequence"/>
</dbReference>
<feature type="non-terminal residue" evidence="1">
    <location>
        <position position="1"/>
    </location>
</feature>
<reference evidence="1" key="1">
    <citation type="submission" date="2021-06" db="EMBL/GenBank/DDBJ databases">
        <authorList>
            <person name="Kallberg Y."/>
            <person name="Tangrot J."/>
            <person name="Rosling A."/>
        </authorList>
    </citation>
    <scope>NUCLEOTIDE SEQUENCE</scope>
    <source>
        <strain evidence="1">MA461A</strain>
    </source>
</reference>
<accession>A0ACA9SAQ4</accession>
<protein>
    <submittedName>
        <fullName evidence="1">5738_t:CDS:1</fullName>
    </submittedName>
</protein>
<name>A0ACA9SAQ4_9GLOM</name>
<keyword evidence="2" id="KW-1185">Reference proteome</keyword>
<gene>
    <name evidence="1" type="ORF">RPERSI_LOCUS28383</name>
</gene>